<dbReference type="Proteomes" id="UP000030745">
    <property type="component" value="Unassembled WGS sequence"/>
</dbReference>
<dbReference type="OMA" id="DGATHPC"/>
<accession>A0A067CFT7</accession>
<comment type="subcellular location">
    <subcellularLocation>
        <location evidence="1">Membrane</location>
        <topology evidence="1">Multi-pass membrane protein</topology>
    </subcellularLocation>
</comment>
<keyword evidence="3" id="KW-0677">Repeat</keyword>
<evidence type="ECO:0000256" key="3">
    <source>
        <dbReference type="ARBA" id="ARBA00022737"/>
    </source>
</evidence>
<dbReference type="GeneID" id="24127952"/>
<feature type="transmembrane region" description="Helical" evidence="7">
    <location>
        <begin position="510"/>
        <end position="535"/>
    </location>
</feature>
<keyword evidence="2 7" id="KW-0812">Transmembrane</keyword>
<feature type="region of interest" description="Disordered" evidence="6">
    <location>
        <begin position="27"/>
        <end position="83"/>
    </location>
</feature>
<feature type="transmembrane region" description="Helical" evidence="7">
    <location>
        <begin position="339"/>
        <end position="362"/>
    </location>
</feature>
<dbReference type="EMBL" id="KK583205">
    <property type="protein sequence ID" value="KDO29609.1"/>
    <property type="molecule type" value="Genomic_DNA"/>
</dbReference>
<reference evidence="9 10" key="1">
    <citation type="journal article" date="2013" name="PLoS Genet.">
        <title>Distinctive expansion of potential virulence genes in the genome of the oomycete fish pathogen Saprolegnia parasitica.</title>
        <authorList>
            <person name="Jiang R.H."/>
            <person name="de Bruijn I."/>
            <person name="Haas B.J."/>
            <person name="Belmonte R."/>
            <person name="Lobach L."/>
            <person name="Christie J."/>
            <person name="van den Ackerveken G."/>
            <person name="Bottin A."/>
            <person name="Bulone V."/>
            <person name="Diaz-Moreno S.M."/>
            <person name="Dumas B."/>
            <person name="Fan L."/>
            <person name="Gaulin E."/>
            <person name="Govers F."/>
            <person name="Grenville-Briggs L.J."/>
            <person name="Horner N.R."/>
            <person name="Levin J.Z."/>
            <person name="Mammella M."/>
            <person name="Meijer H.J."/>
            <person name="Morris P."/>
            <person name="Nusbaum C."/>
            <person name="Oome S."/>
            <person name="Phillips A.J."/>
            <person name="van Rooyen D."/>
            <person name="Rzeszutek E."/>
            <person name="Saraiva M."/>
            <person name="Secombes C.J."/>
            <person name="Seidl M.F."/>
            <person name="Snel B."/>
            <person name="Stassen J.H."/>
            <person name="Sykes S."/>
            <person name="Tripathy S."/>
            <person name="van den Berg H."/>
            <person name="Vega-Arreguin J.C."/>
            <person name="Wawra S."/>
            <person name="Young S.K."/>
            <person name="Zeng Q."/>
            <person name="Dieguez-Uribeondo J."/>
            <person name="Russ C."/>
            <person name="Tyler B.M."/>
            <person name="van West P."/>
        </authorList>
    </citation>
    <scope>NUCLEOTIDE SEQUENCE [LARGE SCALE GENOMIC DNA]</scope>
    <source>
        <strain evidence="9 10">CBS 223.65</strain>
    </source>
</reference>
<dbReference type="InterPro" id="IPR024862">
    <property type="entry name" value="TRPV"/>
</dbReference>
<dbReference type="VEuPathDB" id="FungiDB:SPRG_05562"/>
<dbReference type="PANTHER" id="PTHR10582">
    <property type="entry name" value="TRANSIENT RECEPTOR POTENTIAL ION CHANNEL PROTEIN"/>
    <property type="match status" value="1"/>
</dbReference>
<evidence type="ECO:0000256" key="1">
    <source>
        <dbReference type="ARBA" id="ARBA00004141"/>
    </source>
</evidence>
<sequence>MHYISDAADGATHPCYRHQDTVGVVLEMTPSEPSTTYRVSRTPRSDHSDGDEQHEQSPSGRRRGDDDDTNRSTVRHTKRQQERMQKLQQLESIASTLDDWKADVSQAATAFAAQVRDSMLFKLLHQDSSDNLLPWDLDAIENAKKRLLRHVVMRLIVLLKWRAFGLRMYCEQLLMHGLLLLTFTVSLVIGFGIDTATSAELDQVLIGWLYKAVCACIVLIVGGGTITGLLLKYDDVQPLCISTATINTTMDGEDKKGRFSERFVALNNALLGLSALYFCVFESREFAADMLDDDEPRGFVHRGLRALRYMLTSTFALLKGGKPTPYLESYWNRIQLPTFFLILIYVVCEFTAPFSATMRVYAGIPALFLVWVMSVSYLEVIPAVGYLLPMMRRMLADVFRYLAFYFPIQCAYTCAYYLLFKSQGYYLKPYEPDQTFFDKFSQSLGSVFPGTNNETEATFALLAILKNKDPNEMFKGYESVPKSFLTTYLVTFAQINMEPFEQLGTTASSVLGYFLVLTHATIVIVMLLNVLIAMLNKTMGAHMDEAKLEACVTFAECVLRMEKTSATSKQRGVTCNAVEVGRLFHDLLRADANEKNEDSAVLRAIATISSTVESIQKHAKKA</sequence>
<feature type="domain" description="Ion transport" evidence="8">
    <location>
        <begin position="323"/>
        <end position="539"/>
    </location>
</feature>
<dbReference type="KEGG" id="spar:SPRG_05562"/>
<evidence type="ECO:0000256" key="4">
    <source>
        <dbReference type="ARBA" id="ARBA00022989"/>
    </source>
</evidence>
<feature type="transmembrane region" description="Helical" evidence="7">
    <location>
        <begin position="368"/>
        <end position="389"/>
    </location>
</feature>
<feature type="compositionally biased region" description="Basic and acidic residues" evidence="6">
    <location>
        <begin position="43"/>
        <end position="55"/>
    </location>
</feature>
<dbReference type="RefSeq" id="XP_012199669.1">
    <property type="nucleotide sequence ID" value="XM_012344279.1"/>
</dbReference>
<gene>
    <name evidence="9" type="ORF">SPRG_05562</name>
</gene>
<dbReference type="GO" id="GO:0005216">
    <property type="term" value="F:monoatomic ion channel activity"/>
    <property type="evidence" value="ECO:0007669"/>
    <property type="project" value="InterPro"/>
</dbReference>
<feature type="transmembrane region" description="Helical" evidence="7">
    <location>
        <begin position="173"/>
        <end position="193"/>
    </location>
</feature>
<proteinExistence type="predicted"/>
<dbReference type="GO" id="GO:0005886">
    <property type="term" value="C:plasma membrane"/>
    <property type="evidence" value="ECO:0007669"/>
    <property type="project" value="TreeGrafter"/>
</dbReference>
<feature type="transmembrane region" description="Helical" evidence="7">
    <location>
        <begin position="401"/>
        <end position="420"/>
    </location>
</feature>
<evidence type="ECO:0000256" key="6">
    <source>
        <dbReference type="SAM" id="MobiDB-lite"/>
    </source>
</evidence>
<dbReference type="AlphaFoldDB" id="A0A067CFT7"/>
<dbReference type="Pfam" id="PF00520">
    <property type="entry name" value="Ion_trans"/>
    <property type="match status" value="1"/>
</dbReference>
<protein>
    <recommendedName>
        <fullName evidence="8">Ion transport domain-containing protein</fullName>
    </recommendedName>
</protein>
<dbReference type="GO" id="GO:0098703">
    <property type="term" value="P:calcium ion import across plasma membrane"/>
    <property type="evidence" value="ECO:0007669"/>
    <property type="project" value="TreeGrafter"/>
</dbReference>
<keyword evidence="4 7" id="KW-1133">Transmembrane helix</keyword>
<dbReference type="OrthoDB" id="77651at2759"/>
<evidence type="ECO:0000259" key="8">
    <source>
        <dbReference type="Pfam" id="PF00520"/>
    </source>
</evidence>
<dbReference type="PANTHER" id="PTHR10582:SF2">
    <property type="entry name" value="INACTIVE"/>
    <property type="match status" value="1"/>
</dbReference>
<evidence type="ECO:0000313" key="9">
    <source>
        <dbReference type="EMBL" id="KDO29609.1"/>
    </source>
</evidence>
<dbReference type="InterPro" id="IPR005821">
    <property type="entry name" value="Ion_trans_dom"/>
</dbReference>
<evidence type="ECO:0000256" key="7">
    <source>
        <dbReference type="SAM" id="Phobius"/>
    </source>
</evidence>
<evidence type="ECO:0000256" key="2">
    <source>
        <dbReference type="ARBA" id="ARBA00022692"/>
    </source>
</evidence>
<evidence type="ECO:0000313" key="10">
    <source>
        <dbReference type="Proteomes" id="UP000030745"/>
    </source>
</evidence>
<evidence type="ECO:0000256" key="5">
    <source>
        <dbReference type="ARBA" id="ARBA00023136"/>
    </source>
</evidence>
<organism evidence="9 10">
    <name type="scientific">Saprolegnia parasitica (strain CBS 223.65)</name>
    <dbReference type="NCBI Taxonomy" id="695850"/>
    <lineage>
        <taxon>Eukaryota</taxon>
        <taxon>Sar</taxon>
        <taxon>Stramenopiles</taxon>
        <taxon>Oomycota</taxon>
        <taxon>Saprolegniomycetes</taxon>
        <taxon>Saprolegniales</taxon>
        <taxon>Saprolegniaceae</taxon>
        <taxon>Saprolegnia</taxon>
    </lineage>
</organism>
<feature type="transmembrane region" description="Helical" evidence="7">
    <location>
        <begin position="205"/>
        <end position="231"/>
    </location>
</feature>
<keyword evidence="10" id="KW-1185">Reference proteome</keyword>
<keyword evidence="5 7" id="KW-0472">Membrane</keyword>
<name>A0A067CFT7_SAPPC</name>